<keyword evidence="1" id="KW-0732">Signal</keyword>
<dbReference type="KEGG" id="mbur:EQU24_12585"/>
<dbReference type="STRING" id="675511.GCA_000341735_00524"/>
<gene>
    <name evidence="2" type="ORF">EQU24_12585</name>
</gene>
<dbReference type="EMBL" id="CP035467">
    <property type="protein sequence ID" value="QCW82980.1"/>
    <property type="molecule type" value="Genomic_DNA"/>
</dbReference>
<dbReference type="PROSITE" id="PS51257">
    <property type="entry name" value="PROKAR_LIPOPROTEIN"/>
    <property type="match status" value="1"/>
</dbReference>
<dbReference type="InterPro" id="IPR008309">
    <property type="entry name" value="YdbL"/>
</dbReference>
<accession>A0A4P9UR00</accession>
<dbReference type="Pfam" id="PF07027">
    <property type="entry name" value="DUF1318"/>
    <property type="match status" value="1"/>
</dbReference>
<keyword evidence="3" id="KW-1185">Reference proteome</keyword>
<protein>
    <submittedName>
        <fullName evidence="2">DUF1318 domain-containing protein</fullName>
    </submittedName>
</protein>
<sequence>MKKISFIGALLLTACVTINIYFPAAAAEKAADQIIKDIQQTTDSPVSPSSSLWDWRIAFYQAIDGVLNVVIAPAHAQQADLSIDSPEIRRLTASMQSRFSSLKPFYDAGYVGIGSDGLLVVRNASAVPLRDRTQVNRLVAAENADRNQLYQAIANANGQPNWFAQIKSTFAARWVSNAQSGWWYQMPNGSWRQK</sequence>
<dbReference type="RefSeq" id="WP_017839166.1">
    <property type="nucleotide sequence ID" value="NZ_CP035467.1"/>
</dbReference>
<dbReference type="OrthoDB" id="8526313at2"/>
<reference evidence="3" key="1">
    <citation type="journal article" date="2019" name="J. Bacteriol.">
        <title>A Mutagenic Screen Identifies a TonB-Dependent Receptor Required for the Lanthanide Metal Switch in the Type I Methanotroph 'Methylotuvimicrobium buryatense' 5GB1C.</title>
        <authorList>
            <person name="Groom J.D."/>
            <person name="Ford S.M."/>
            <person name="Pesesky M.W."/>
            <person name="Lidstrom M.E."/>
        </authorList>
    </citation>
    <scope>NUCLEOTIDE SEQUENCE [LARGE SCALE GENOMIC DNA]</scope>
    <source>
        <strain evidence="3">5GB1C</strain>
    </source>
</reference>
<evidence type="ECO:0000313" key="2">
    <source>
        <dbReference type="EMBL" id="QCW82980.1"/>
    </source>
</evidence>
<evidence type="ECO:0000313" key="3">
    <source>
        <dbReference type="Proteomes" id="UP000305881"/>
    </source>
</evidence>
<dbReference type="Proteomes" id="UP000305881">
    <property type="component" value="Chromosome"/>
</dbReference>
<proteinExistence type="predicted"/>
<feature type="chain" id="PRO_5020258457" evidence="1">
    <location>
        <begin position="27"/>
        <end position="194"/>
    </location>
</feature>
<dbReference type="AlphaFoldDB" id="A0A4P9UR00"/>
<evidence type="ECO:0000256" key="1">
    <source>
        <dbReference type="SAM" id="SignalP"/>
    </source>
</evidence>
<organism evidence="2 3">
    <name type="scientific">Methylotuvimicrobium buryatense</name>
    <name type="common">Methylomicrobium buryatense</name>
    <dbReference type="NCBI Taxonomy" id="95641"/>
    <lineage>
        <taxon>Bacteria</taxon>
        <taxon>Pseudomonadati</taxon>
        <taxon>Pseudomonadota</taxon>
        <taxon>Gammaproteobacteria</taxon>
        <taxon>Methylococcales</taxon>
        <taxon>Methylococcaceae</taxon>
        <taxon>Methylotuvimicrobium</taxon>
    </lineage>
</organism>
<name>A0A4P9UR00_METBY</name>
<feature type="signal peptide" evidence="1">
    <location>
        <begin position="1"/>
        <end position="26"/>
    </location>
</feature>